<dbReference type="Proteomes" id="UP001301958">
    <property type="component" value="Unassembled WGS sequence"/>
</dbReference>
<feature type="compositionally biased region" description="Polar residues" evidence="1">
    <location>
        <begin position="571"/>
        <end position="587"/>
    </location>
</feature>
<feature type="compositionally biased region" description="Polar residues" evidence="1">
    <location>
        <begin position="272"/>
        <end position="302"/>
    </location>
</feature>
<feature type="region of interest" description="Disordered" evidence="1">
    <location>
        <begin position="254"/>
        <end position="349"/>
    </location>
</feature>
<dbReference type="GO" id="GO:0031931">
    <property type="term" value="C:TORC1 complex"/>
    <property type="evidence" value="ECO:0007669"/>
    <property type="project" value="TreeGrafter"/>
</dbReference>
<feature type="compositionally biased region" description="Acidic residues" evidence="1">
    <location>
        <begin position="185"/>
        <end position="202"/>
    </location>
</feature>
<feature type="compositionally biased region" description="Polar residues" evidence="1">
    <location>
        <begin position="154"/>
        <end position="164"/>
    </location>
</feature>
<comment type="caution">
    <text evidence="2">The sequence shown here is derived from an EMBL/GenBank/DDBJ whole genome shotgun (WGS) entry which is preliminary data.</text>
</comment>
<dbReference type="GO" id="GO:0000329">
    <property type="term" value="C:fungal-type vacuole membrane"/>
    <property type="evidence" value="ECO:0007669"/>
    <property type="project" value="TreeGrafter"/>
</dbReference>
<gene>
    <name evidence="2" type="ORF">QBC38DRAFT_410555</name>
</gene>
<sequence>MARGGDSAAQGGDGEAASGIGSGQSKRPQANRFDSTDSIPHHRVKSQKHIVGGGTRMYGRVPSSKALQKHHGLTSTTKLNRKAPGSLSPERGNGFGTGAAQTSSNLHHHRRATSELRLIGRDQSSTDLKKNTSQVSLKRNRSQPDVVFGKKNKSASNLHRSASNKAVDKLRLSGGSSKVQFKVGDEDDEEEVEEVDNEDEWVDASASASPLLSRRGSTISGTGQPADTPTKNRSHHNIQAALPTLLASPITAAAKPSTTTTSHQDDPAKDQSPPSNNELSHSLTRNTNHNQYLTTRILSRTPSHGAPPKMSTETALVRPVSPRQQSLAESSLEQSTQLQMRPGSSGGAELTSRFLEKNSTSQGHGSDTAGESFMRAVNTHKSGFTRAAASGKFEATIPRRPRSMGSLSHGEGTTNPNHAQPTGSEHIPPGGVLAPLHAYPHVLEDPNRTQQKLDLARESSGVEQTENPMGTRNTAVLGVFNPEKAPQEQPKVISRIVKRTNMIYDAVRMFQNPIARSINRVRQLEGMQQSGQQKQKEVTLSRTRSSVFNIDPATSSAMSSQPHDFRPVTPRSGTNLRTSESVASSLTEEAGGGIHGRFSTGPVEDSGDEREQEQQQQQGDSEQDVTRALLIKMWETRPVDLAASQE</sequence>
<protein>
    <submittedName>
        <fullName evidence="2">Uncharacterized protein</fullName>
    </submittedName>
</protein>
<feature type="compositionally biased region" description="Polar residues" evidence="1">
    <location>
        <begin position="411"/>
        <end position="423"/>
    </location>
</feature>
<feature type="compositionally biased region" description="Polar residues" evidence="1">
    <location>
        <begin position="552"/>
        <end position="562"/>
    </location>
</feature>
<accession>A0AAN7BV34</accession>
<feature type="compositionally biased region" description="Polar residues" evidence="1">
    <location>
        <begin position="122"/>
        <end position="137"/>
    </location>
</feature>
<proteinExistence type="predicted"/>
<feature type="region of interest" description="Disordered" evidence="1">
    <location>
        <begin position="385"/>
        <end position="427"/>
    </location>
</feature>
<reference evidence="2" key="1">
    <citation type="journal article" date="2023" name="Mol. Phylogenet. Evol.">
        <title>Genome-scale phylogeny and comparative genomics of the fungal order Sordariales.</title>
        <authorList>
            <person name="Hensen N."/>
            <person name="Bonometti L."/>
            <person name="Westerberg I."/>
            <person name="Brannstrom I.O."/>
            <person name="Guillou S."/>
            <person name="Cros-Aarteil S."/>
            <person name="Calhoun S."/>
            <person name="Haridas S."/>
            <person name="Kuo A."/>
            <person name="Mondo S."/>
            <person name="Pangilinan J."/>
            <person name="Riley R."/>
            <person name="LaButti K."/>
            <person name="Andreopoulos B."/>
            <person name="Lipzen A."/>
            <person name="Chen C."/>
            <person name="Yan M."/>
            <person name="Daum C."/>
            <person name="Ng V."/>
            <person name="Clum A."/>
            <person name="Steindorff A."/>
            <person name="Ohm R.A."/>
            <person name="Martin F."/>
            <person name="Silar P."/>
            <person name="Natvig D.O."/>
            <person name="Lalanne C."/>
            <person name="Gautier V."/>
            <person name="Ament-Velasquez S.L."/>
            <person name="Kruys A."/>
            <person name="Hutchinson M.I."/>
            <person name="Powell A.J."/>
            <person name="Barry K."/>
            <person name="Miller A.N."/>
            <person name="Grigoriev I.V."/>
            <person name="Debuchy R."/>
            <person name="Gladieux P."/>
            <person name="Hiltunen Thoren M."/>
            <person name="Johannesson H."/>
        </authorList>
    </citation>
    <scope>NUCLEOTIDE SEQUENCE</scope>
    <source>
        <strain evidence="2">CBS 990.96</strain>
    </source>
</reference>
<feature type="region of interest" description="Disordered" evidence="1">
    <location>
        <begin position="526"/>
        <end position="545"/>
    </location>
</feature>
<evidence type="ECO:0000256" key="1">
    <source>
        <dbReference type="SAM" id="MobiDB-lite"/>
    </source>
</evidence>
<dbReference type="PANTHER" id="PTHR22794:SF2">
    <property type="entry name" value="THAP DOMAIN-CONTAINING PROTEIN 11"/>
    <property type="match status" value="1"/>
</dbReference>
<feature type="region of interest" description="Disordered" evidence="1">
    <location>
        <begin position="552"/>
        <end position="627"/>
    </location>
</feature>
<evidence type="ECO:0000313" key="2">
    <source>
        <dbReference type="EMBL" id="KAK4230115.1"/>
    </source>
</evidence>
<dbReference type="AlphaFoldDB" id="A0AAN7BV34"/>
<evidence type="ECO:0000313" key="3">
    <source>
        <dbReference type="Proteomes" id="UP001301958"/>
    </source>
</evidence>
<reference evidence="2" key="2">
    <citation type="submission" date="2023-05" db="EMBL/GenBank/DDBJ databases">
        <authorList>
            <consortium name="Lawrence Berkeley National Laboratory"/>
            <person name="Steindorff A."/>
            <person name="Hensen N."/>
            <person name="Bonometti L."/>
            <person name="Westerberg I."/>
            <person name="Brannstrom I.O."/>
            <person name="Guillou S."/>
            <person name="Cros-Aarteil S."/>
            <person name="Calhoun S."/>
            <person name="Haridas S."/>
            <person name="Kuo A."/>
            <person name="Mondo S."/>
            <person name="Pangilinan J."/>
            <person name="Riley R."/>
            <person name="Labutti K."/>
            <person name="Andreopoulos B."/>
            <person name="Lipzen A."/>
            <person name="Chen C."/>
            <person name="Yanf M."/>
            <person name="Daum C."/>
            <person name="Ng V."/>
            <person name="Clum A."/>
            <person name="Ohm R."/>
            <person name="Martin F."/>
            <person name="Silar P."/>
            <person name="Natvig D."/>
            <person name="Lalanne C."/>
            <person name="Gautier V."/>
            <person name="Ament-Velasquez S.L."/>
            <person name="Kruys A."/>
            <person name="Hutchinson M.I."/>
            <person name="Powell A.J."/>
            <person name="Barry K."/>
            <person name="Miller A.N."/>
            <person name="Grigoriev I.V."/>
            <person name="Debuchy R."/>
            <person name="Gladieux P."/>
            <person name="Thoren M.H."/>
            <person name="Johannesson H."/>
        </authorList>
    </citation>
    <scope>NUCLEOTIDE SEQUENCE</scope>
    <source>
        <strain evidence="2">CBS 990.96</strain>
    </source>
</reference>
<keyword evidence="3" id="KW-1185">Reference proteome</keyword>
<feature type="region of interest" description="Disordered" evidence="1">
    <location>
        <begin position="1"/>
        <end position="234"/>
    </location>
</feature>
<dbReference type="EMBL" id="MU865301">
    <property type="protein sequence ID" value="KAK4230115.1"/>
    <property type="molecule type" value="Genomic_DNA"/>
</dbReference>
<organism evidence="2 3">
    <name type="scientific">Podospora fimiseda</name>
    <dbReference type="NCBI Taxonomy" id="252190"/>
    <lineage>
        <taxon>Eukaryota</taxon>
        <taxon>Fungi</taxon>
        <taxon>Dikarya</taxon>
        <taxon>Ascomycota</taxon>
        <taxon>Pezizomycotina</taxon>
        <taxon>Sordariomycetes</taxon>
        <taxon>Sordariomycetidae</taxon>
        <taxon>Sordariales</taxon>
        <taxon>Podosporaceae</taxon>
        <taxon>Podospora</taxon>
    </lineage>
</organism>
<dbReference type="PANTHER" id="PTHR22794">
    <property type="entry name" value="THAP DOMAIN PROTEIN 11"/>
    <property type="match status" value="1"/>
</dbReference>
<feature type="compositionally biased region" description="Polar residues" evidence="1">
    <location>
        <begin position="23"/>
        <end position="38"/>
    </location>
</feature>
<feature type="compositionally biased region" description="Polar residues" evidence="1">
    <location>
        <begin position="215"/>
        <end position="231"/>
    </location>
</feature>
<name>A0AAN7BV34_9PEZI</name>
<feature type="compositionally biased region" description="Low complexity" evidence="1">
    <location>
        <begin position="324"/>
        <end position="339"/>
    </location>
</feature>